<dbReference type="Proteomes" id="UP000241690">
    <property type="component" value="Unassembled WGS sequence"/>
</dbReference>
<organism evidence="1 2">
    <name type="scientific">Trichoderma harzianum CBS 226.95</name>
    <dbReference type="NCBI Taxonomy" id="983964"/>
    <lineage>
        <taxon>Eukaryota</taxon>
        <taxon>Fungi</taxon>
        <taxon>Dikarya</taxon>
        <taxon>Ascomycota</taxon>
        <taxon>Pezizomycotina</taxon>
        <taxon>Sordariomycetes</taxon>
        <taxon>Hypocreomycetidae</taxon>
        <taxon>Hypocreales</taxon>
        <taxon>Hypocreaceae</taxon>
        <taxon>Trichoderma</taxon>
    </lineage>
</organism>
<gene>
    <name evidence="1" type="ORF">M431DRAFT_508422</name>
</gene>
<reference evidence="1 2" key="1">
    <citation type="submission" date="2016-07" db="EMBL/GenBank/DDBJ databases">
        <title>Multiple horizontal gene transfer events from other fungi enriched the ability of initially mycotrophic Trichoderma (Ascomycota) to feed on dead plant biomass.</title>
        <authorList>
            <consortium name="DOE Joint Genome Institute"/>
            <person name="Aerts A."/>
            <person name="Atanasova L."/>
            <person name="Chenthamara K."/>
            <person name="Zhang J."/>
            <person name="Grujic M."/>
            <person name="Henrissat B."/>
            <person name="Kuo A."/>
            <person name="Salamov A."/>
            <person name="Lipzen A."/>
            <person name="Labutti K."/>
            <person name="Barry K."/>
            <person name="Miao Y."/>
            <person name="Rahimi M.J."/>
            <person name="Shen Q."/>
            <person name="Grigoriev I.V."/>
            <person name="Kubicek C.P."/>
            <person name="Druzhinina I.S."/>
        </authorList>
    </citation>
    <scope>NUCLEOTIDE SEQUENCE [LARGE SCALE GENOMIC DNA]</scope>
    <source>
        <strain evidence="1 2">CBS 226.95</strain>
    </source>
</reference>
<evidence type="ECO:0000313" key="2">
    <source>
        <dbReference type="Proteomes" id="UP000241690"/>
    </source>
</evidence>
<protein>
    <recommendedName>
        <fullName evidence="3">Fungal N-terminal domain-containing protein</fullName>
    </recommendedName>
</protein>
<name>A0A2T4AD47_TRIHA</name>
<evidence type="ECO:0000313" key="1">
    <source>
        <dbReference type="EMBL" id="PTB55007.1"/>
    </source>
</evidence>
<sequence length="533" mass="61028">MANSIEIFGAVNNVLGLGSRIYNFFSDVKDAPEEVRQMCAQLQSLQKLLPEIERAAFDLVHAMPLSLETILTCLKGCETDFNTLCLAVEPLRTKRGIIWRDALNKIAASVKWVVKTEELEKFTKNLETAKQTLVLAMFLAGMRIDRVVLNEISSVDTKLDKYERAINSHLDDVHKRIVFQLKQSEYRFLKRIDILSRAAAEIHGQNNFRVTELYNSITPTEPLRTDNELIVQSVDSNVDFVLSSSGTPEIGLVDFPLENQQANIADQAKQKDMEDLDPLLTELQDVMRRWEAAANDFENIRPPAPGLREHKEAKELQAKWHNRFGGTFEKNEDKLTQKVLLLDTTTAVTPVNAGVKIILGAVGRWAERYKIIGEVLYEMQDALETCTREYELYPEPKLKFIIVELYTESFLGMIAMLNALRPRLRVSDYGLSKLTDLEDSIARIRRSSQKVMKEVDYLHRRELRQAHLRLREIDKKQDQVIRALEEQKKILISMQEEQKALNLINDHQKVVQMLQQLLVKFPPPAAVGVSMSE</sequence>
<proteinExistence type="predicted"/>
<dbReference type="RefSeq" id="XP_024774684.1">
    <property type="nucleotide sequence ID" value="XM_024919108.1"/>
</dbReference>
<keyword evidence="2" id="KW-1185">Reference proteome</keyword>
<dbReference type="EMBL" id="KZ679680">
    <property type="protein sequence ID" value="PTB55007.1"/>
    <property type="molecule type" value="Genomic_DNA"/>
</dbReference>
<accession>A0A2T4AD47</accession>
<dbReference type="AlphaFoldDB" id="A0A2T4AD47"/>
<dbReference type="GeneID" id="36627677"/>
<evidence type="ECO:0008006" key="3">
    <source>
        <dbReference type="Google" id="ProtNLM"/>
    </source>
</evidence>